<evidence type="ECO:0000313" key="9">
    <source>
        <dbReference type="EMBL" id="RDC42044.1"/>
    </source>
</evidence>
<comment type="caution">
    <text evidence="9">The sequence shown here is derived from an EMBL/GenBank/DDBJ whole genome shotgun (WGS) entry which is preliminary data.</text>
</comment>
<keyword evidence="5" id="KW-0133">Cell shape</keyword>
<evidence type="ECO:0000256" key="4">
    <source>
        <dbReference type="ARBA" id="ARBA00022692"/>
    </source>
</evidence>
<feature type="transmembrane region" description="Helical" evidence="8">
    <location>
        <begin position="67"/>
        <end position="87"/>
    </location>
</feature>
<keyword evidence="7 8" id="KW-0472">Membrane</keyword>
<dbReference type="NCBIfam" id="TIGR03426">
    <property type="entry name" value="shape_MreD"/>
    <property type="match status" value="1"/>
</dbReference>
<evidence type="ECO:0000256" key="6">
    <source>
        <dbReference type="ARBA" id="ARBA00022989"/>
    </source>
</evidence>
<feature type="transmembrane region" description="Helical" evidence="8">
    <location>
        <begin position="134"/>
        <end position="155"/>
    </location>
</feature>
<keyword evidence="4 8" id="KW-0812">Transmembrane</keyword>
<dbReference type="AlphaFoldDB" id="A0A369NY60"/>
<protein>
    <submittedName>
        <fullName evidence="9">Rod shape-determining protein MreD</fullName>
    </submittedName>
</protein>
<proteinExistence type="inferred from homology"/>
<feature type="transmembrane region" description="Helical" evidence="8">
    <location>
        <begin position="99"/>
        <end position="122"/>
    </location>
</feature>
<evidence type="ECO:0000313" key="10">
    <source>
        <dbReference type="Proteomes" id="UP000253805"/>
    </source>
</evidence>
<dbReference type="Pfam" id="PF04093">
    <property type="entry name" value="MreD"/>
    <property type="match status" value="1"/>
</dbReference>
<sequence length="174" mass="18353">MELSRETVAGVIGAAIAVLLQITVAPAITLFEAVPNFIVAFCIVRAVAGPASAGSVMPLVLGLLFDLMGGGPVGALAFVLVLVTFLASRLFMALNNDTLFMPVAIMLACIMLVEVMYGLIVVVCGADVPLGEAFLYRTLPCMLYDCVIGLLLYPIAARVMVDRPRVQPGTPVLR</sequence>
<keyword evidence="3" id="KW-1003">Cell membrane</keyword>
<evidence type="ECO:0000256" key="7">
    <source>
        <dbReference type="ARBA" id="ARBA00023136"/>
    </source>
</evidence>
<evidence type="ECO:0000256" key="8">
    <source>
        <dbReference type="SAM" id="Phobius"/>
    </source>
</evidence>
<dbReference type="EMBL" id="PPUT01000034">
    <property type="protein sequence ID" value="RDC42044.1"/>
    <property type="molecule type" value="Genomic_DNA"/>
</dbReference>
<evidence type="ECO:0000256" key="3">
    <source>
        <dbReference type="ARBA" id="ARBA00022475"/>
    </source>
</evidence>
<feature type="transmembrane region" description="Helical" evidence="8">
    <location>
        <begin position="12"/>
        <end position="31"/>
    </location>
</feature>
<comment type="similarity">
    <text evidence="2">Belongs to the MreD family.</text>
</comment>
<name>A0A369NY60_9ACTN</name>
<reference evidence="9 10" key="1">
    <citation type="journal article" date="2018" name="Elife">
        <title>Discovery and characterization of a prevalent human gut bacterial enzyme sufficient for the inactivation of a family of plant toxins.</title>
        <authorList>
            <person name="Koppel N."/>
            <person name="Bisanz J.E."/>
            <person name="Pandelia M.E."/>
            <person name="Turnbaugh P.J."/>
            <person name="Balskus E.P."/>
        </authorList>
    </citation>
    <scope>NUCLEOTIDE SEQUENCE [LARGE SCALE GENOMIC DNA]</scope>
    <source>
        <strain evidence="9 10">OB21 GAM 11</strain>
    </source>
</reference>
<gene>
    <name evidence="9" type="primary">mreD</name>
    <name evidence="9" type="ORF">C1850_10450</name>
</gene>
<accession>A0A369NY60</accession>
<dbReference type="InterPro" id="IPR007227">
    <property type="entry name" value="Cell_shape_determining_MreD"/>
</dbReference>
<organism evidence="9 10">
    <name type="scientific">Adlercreutzia equolifaciens subsp. celatus</name>
    <dbReference type="NCBI Taxonomy" id="394340"/>
    <lineage>
        <taxon>Bacteria</taxon>
        <taxon>Bacillati</taxon>
        <taxon>Actinomycetota</taxon>
        <taxon>Coriobacteriia</taxon>
        <taxon>Eggerthellales</taxon>
        <taxon>Eggerthellaceae</taxon>
        <taxon>Adlercreutzia</taxon>
    </lineage>
</organism>
<dbReference type="GO" id="GO:0005886">
    <property type="term" value="C:plasma membrane"/>
    <property type="evidence" value="ECO:0007669"/>
    <property type="project" value="UniProtKB-SubCell"/>
</dbReference>
<evidence type="ECO:0000256" key="5">
    <source>
        <dbReference type="ARBA" id="ARBA00022960"/>
    </source>
</evidence>
<dbReference type="Proteomes" id="UP000253805">
    <property type="component" value="Unassembled WGS sequence"/>
</dbReference>
<comment type="subcellular location">
    <subcellularLocation>
        <location evidence="1">Cell membrane</location>
        <topology evidence="1">Multi-pass membrane protein</topology>
    </subcellularLocation>
</comment>
<evidence type="ECO:0000256" key="2">
    <source>
        <dbReference type="ARBA" id="ARBA00007776"/>
    </source>
</evidence>
<keyword evidence="6 8" id="KW-1133">Transmembrane helix</keyword>
<evidence type="ECO:0000256" key="1">
    <source>
        <dbReference type="ARBA" id="ARBA00004651"/>
    </source>
</evidence>
<dbReference type="GO" id="GO:0008360">
    <property type="term" value="P:regulation of cell shape"/>
    <property type="evidence" value="ECO:0007669"/>
    <property type="project" value="UniProtKB-KW"/>
</dbReference>